<dbReference type="AlphaFoldDB" id="A0A418PVX3"/>
<dbReference type="Proteomes" id="UP000283522">
    <property type="component" value="Unassembled WGS sequence"/>
</dbReference>
<keyword evidence="1" id="KW-0812">Transmembrane</keyword>
<dbReference type="EMBL" id="QXML01000001">
    <property type="protein sequence ID" value="RIW18271.1"/>
    <property type="molecule type" value="Genomic_DNA"/>
</dbReference>
<accession>A0A418PVX3</accession>
<organism evidence="2 3">
    <name type="scientific">Algoriphagus lacus</name>
    <dbReference type="NCBI Taxonomy" id="2056311"/>
    <lineage>
        <taxon>Bacteria</taxon>
        <taxon>Pseudomonadati</taxon>
        <taxon>Bacteroidota</taxon>
        <taxon>Cytophagia</taxon>
        <taxon>Cytophagales</taxon>
        <taxon>Cyclobacteriaceae</taxon>
        <taxon>Algoriphagus</taxon>
    </lineage>
</organism>
<protein>
    <submittedName>
        <fullName evidence="2">Uncharacterized protein</fullName>
    </submittedName>
</protein>
<feature type="transmembrane region" description="Helical" evidence="1">
    <location>
        <begin position="21"/>
        <end position="42"/>
    </location>
</feature>
<reference evidence="2 3" key="1">
    <citation type="submission" date="2018-09" db="EMBL/GenBank/DDBJ databases">
        <authorList>
            <person name="Wang X."/>
            <person name="Du Z."/>
        </authorList>
    </citation>
    <scope>NUCLEOTIDE SEQUENCE [LARGE SCALE GENOMIC DNA]</scope>
    <source>
        <strain evidence="2 3">N3</strain>
    </source>
</reference>
<dbReference type="OrthoDB" id="821805at2"/>
<keyword evidence="1" id="KW-1133">Transmembrane helix</keyword>
<gene>
    <name evidence="2" type="ORF">D0X99_00810</name>
</gene>
<evidence type="ECO:0000313" key="2">
    <source>
        <dbReference type="EMBL" id="RIW18271.1"/>
    </source>
</evidence>
<keyword evidence="3" id="KW-1185">Reference proteome</keyword>
<proteinExistence type="predicted"/>
<comment type="caution">
    <text evidence="2">The sequence shown here is derived from an EMBL/GenBank/DDBJ whole genome shotgun (WGS) entry which is preliminary data.</text>
</comment>
<dbReference type="RefSeq" id="WP_119475750.1">
    <property type="nucleotide sequence ID" value="NZ_QXML01000001.1"/>
</dbReference>
<evidence type="ECO:0000256" key="1">
    <source>
        <dbReference type="SAM" id="Phobius"/>
    </source>
</evidence>
<evidence type="ECO:0000313" key="3">
    <source>
        <dbReference type="Proteomes" id="UP000283522"/>
    </source>
</evidence>
<sequence>MISFFRKIRQSLLSQNKVTRYIAYALGEIFLVTIGILIALQVNTWNENRINQKKEAAILKDLHQEFQLNKVSIHAFIQHHRTVLEAIKEVLNSMGEPDSELSEAHIDSLLYLTLDYENYVPSQTVIAELISSGKTNLISSDTLRTLIFQWVNEIEDKKEGFQSLDAIAETLMLPYLSKNGSMKNIDSFGMLKGNGRSKFSSRNLALLQEVEFENVLDNQAWGVTNYFSKLEQLEEIIEAILYHTQPPTS</sequence>
<keyword evidence="1" id="KW-0472">Membrane</keyword>
<dbReference type="InterPro" id="IPR045749">
    <property type="entry name" value="DUF6090"/>
</dbReference>
<dbReference type="Pfam" id="PF19578">
    <property type="entry name" value="DUF6090"/>
    <property type="match status" value="1"/>
</dbReference>
<name>A0A418PVX3_9BACT</name>